<keyword evidence="9 14" id="KW-1133">Transmembrane helix</keyword>
<keyword evidence="12" id="KW-0325">Glycoprotein</keyword>
<dbReference type="CTD" id="7100"/>
<dbReference type="OrthoDB" id="6160824at2759"/>
<dbReference type="SUPFAM" id="SSF52200">
    <property type="entry name" value="Toll/Interleukin receptor TIR domain"/>
    <property type="match status" value="1"/>
</dbReference>
<reference evidence="17" key="1">
    <citation type="submission" date="2025-08" db="UniProtKB">
        <authorList>
            <consortium name="RefSeq"/>
        </authorList>
    </citation>
    <scope>IDENTIFICATION</scope>
</reference>
<keyword evidence="3" id="KW-0399">Innate immunity</keyword>
<dbReference type="SUPFAM" id="SSF52058">
    <property type="entry name" value="L domain-like"/>
    <property type="match status" value="1"/>
</dbReference>
<dbReference type="InterPro" id="IPR000157">
    <property type="entry name" value="TIR_dom"/>
</dbReference>
<dbReference type="InterPro" id="IPR032675">
    <property type="entry name" value="LRR_dom_sf"/>
</dbReference>
<dbReference type="PANTHER" id="PTHR24365:SF525">
    <property type="entry name" value="TOLL-LIKE RECEPTOR 5"/>
    <property type="match status" value="1"/>
</dbReference>
<name>A0A6P8R2Q1_GEOSA</name>
<dbReference type="SMART" id="SM00365">
    <property type="entry name" value="LRR_SD22"/>
    <property type="match status" value="5"/>
</dbReference>
<dbReference type="Pfam" id="PF13855">
    <property type="entry name" value="LRR_8"/>
    <property type="match status" value="3"/>
</dbReference>
<keyword evidence="7" id="KW-0677">Repeat</keyword>
<dbReference type="PANTHER" id="PTHR24365">
    <property type="entry name" value="TOLL-LIKE RECEPTOR"/>
    <property type="match status" value="1"/>
</dbReference>
<sequence>MRGSAHAHSYLWGPTANGKREHAGGSTVIHVLFNIENQDEMKMRTTVLHYLAFLLEGCLLIASARNCRTEYRFANFDFCNLTQIPPVPGDTFKFILNFNYIREVNATSFTRLEALVELQLGSQFTKYLIIRKDAFVNLPELINLDLAKNEMLVLDPQAFAGLSNLRNLWLYYNSLNESVLEQDYFQHFLSLEFVDLSFNHISRLRPHSLFYGLHSLNTLILKMNRIVVICEGDLHSLQGKSNMFLDLSNNLFYKSEIHYCGNPFRGITFDTLKFQGNGISSDKMLHFCNSVMGTSFLQLNFGSHIMGPGFGFNNTRDPVRETFAGLAESSLKILDLSVGGIFSLNPHLFANLSDLVILQLSRNKINQIQKEAFAGLQSLTNLNLSNNILGEIYVYTFEELSNIIVIDLQQNNIGSIQNNAFSGLEKLEQLYLQDNAIKTVYFFQTLPFTFFINLSENKLDYLNTPIKATYLDFTENRLKDLGSLHKILQVQSVQFVILRKNRLSTCIASGNISEDNQLLYLDLAENMLQIIWESEFCLDIFSKLSKLQVLHLDQNHLKFLPKHVFHGLISLRKLNLSSNLLSYLFPGVFPSNLTTLDLSKNQLLSPSPEIFTSLSQLDITHNMFICGCELSSLILWLIQTNVTLIGSQHDIYCVFPDAFFGVPLSNITVDDCDEETTLKSLRVYLFIFSSVTIVLFIILVVIYTRFRGFCFTLYKRIIRITIDDQMLAMDASACKYDAYICYSGKDFEWVQNALLSQLDSQYCTKNRFNLCIEERDFIPGEDHINNVCEAIKNSKKTICIVTEQFLKDGWCIEAFNFAQSRYFTELKNVLIMVVVGSLSQYQLMRYSHIRTFVQRRQYFRWPEDLQDVDWFLSRLSHKILKEEKVERKSNSLQLQTIATVS</sequence>
<dbReference type="SMART" id="SM00369">
    <property type="entry name" value="LRR_TYP"/>
    <property type="match status" value="11"/>
</dbReference>
<evidence type="ECO:0000256" key="1">
    <source>
        <dbReference type="ARBA" id="ARBA00004479"/>
    </source>
</evidence>
<proteinExistence type="inferred from homology"/>
<dbReference type="InterPro" id="IPR000483">
    <property type="entry name" value="Cys-rich_flank_reg_C"/>
</dbReference>
<evidence type="ECO:0000256" key="11">
    <source>
        <dbReference type="ARBA" id="ARBA00023170"/>
    </source>
</evidence>
<dbReference type="SMART" id="SM00255">
    <property type="entry name" value="TIR"/>
    <property type="match status" value="1"/>
</dbReference>
<gene>
    <name evidence="17" type="primary">TLR5</name>
</gene>
<accession>A0A6P8R2Q1</accession>
<keyword evidence="5 14" id="KW-0812">Transmembrane</keyword>
<evidence type="ECO:0000256" key="8">
    <source>
        <dbReference type="ARBA" id="ARBA00022859"/>
    </source>
</evidence>
<evidence type="ECO:0000256" key="10">
    <source>
        <dbReference type="ARBA" id="ARBA00023136"/>
    </source>
</evidence>
<dbReference type="GO" id="GO:0045087">
    <property type="term" value="P:innate immune response"/>
    <property type="evidence" value="ECO:0007669"/>
    <property type="project" value="UniProtKB-KW"/>
</dbReference>
<dbReference type="FunFam" id="3.40.50.10140:FF:000001">
    <property type="entry name" value="Toll-like receptor 2"/>
    <property type="match status" value="1"/>
</dbReference>
<dbReference type="Gene3D" id="3.80.10.10">
    <property type="entry name" value="Ribonuclease Inhibitor"/>
    <property type="match status" value="3"/>
</dbReference>
<dbReference type="GO" id="GO:0006954">
    <property type="term" value="P:inflammatory response"/>
    <property type="evidence" value="ECO:0007669"/>
    <property type="project" value="UniProtKB-KW"/>
</dbReference>
<dbReference type="RefSeq" id="XP_033794238.1">
    <property type="nucleotide sequence ID" value="XM_033938347.1"/>
</dbReference>
<keyword evidence="8" id="KW-0391">Immunity</keyword>
<dbReference type="InterPro" id="IPR003591">
    <property type="entry name" value="Leu-rich_rpt_typical-subtyp"/>
</dbReference>
<evidence type="ECO:0000256" key="7">
    <source>
        <dbReference type="ARBA" id="ARBA00022737"/>
    </source>
</evidence>
<dbReference type="AlphaFoldDB" id="A0A6P8R2Q1"/>
<dbReference type="FunFam" id="3.80.10.10:FF:000306">
    <property type="entry name" value="Toll-like receptor 5"/>
    <property type="match status" value="1"/>
</dbReference>
<evidence type="ECO:0000256" key="12">
    <source>
        <dbReference type="ARBA" id="ARBA00023180"/>
    </source>
</evidence>
<dbReference type="SMART" id="SM00082">
    <property type="entry name" value="LRRCT"/>
    <property type="match status" value="1"/>
</dbReference>
<dbReference type="PROSITE" id="PS50104">
    <property type="entry name" value="TIR"/>
    <property type="match status" value="1"/>
</dbReference>
<protein>
    <submittedName>
        <fullName evidence="17">Toll-like receptor 5 isoform X1</fullName>
    </submittedName>
</protein>
<evidence type="ECO:0000256" key="13">
    <source>
        <dbReference type="ARBA" id="ARBA00023198"/>
    </source>
</evidence>
<evidence type="ECO:0000256" key="6">
    <source>
        <dbReference type="ARBA" id="ARBA00022729"/>
    </source>
</evidence>
<keyword evidence="16" id="KW-1185">Reference proteome</keyword>
<dbReference type="KEGG" id="gsh:117357562"/>
<dbReference type="Pfam" id="PF01582">
    <property type="entry name" value="TIR"/>
    <property type="match status" value="1"/>
</dbReference>
<dbReference type="GO" id="GO:0038023">
    <property type="term" value="F:signaling receptor activity"/>
    <property type="evidence" value="ECO:0007669"/>
    <property type="project" value="TreeGrafter"/>
</dbReference>
<comment type="similarity">
    <text evidence="2">Belongs to the Toll-like receptor family.</text>
</comment>
<dbReference type="GeneID" id="117357562"/>
<feature type="domain" description="TIR" evidence="15">
    <location>
        <begin position="734"/>
        <end position="879"/>
    </location>
</feature>
<keyword evidence="11" id="KW-0675">Receptor</keyword>
<dbReference type="Proteomes" id="UP000515159">
    <property type="component" value="Chromosome 3"/>
</dbReference>
<evidence type="ECO:0000313" key="16">
    <source>
        <dbReference type="Proteomes" id="UP000515159"/>
    </source>
</evidence>
<evidence type="ECO:0000256" key="3">
    <source>
        <dbReference type="ARBA" id="ARBA00022588"/>
    </source>
</evidence>
<evidence type="ECO:0000259" key="15">
    <source>
        <dbReference type="PROSITE" id="PS50104"/>
    </source>
</evidence>
<dbReference type="InParanoid" id="A0A6P8R2Q1"/>
<evidence type="ECO:0000256" key="14">
    <source>
        <dbReference type="SAM" id="Phobius"/>
    </source>
</evidence>
<dbReference type="FunFam" id="3.80.10.10:FF:000592">
    <property type="entry name" value="Toll-like receptor 5"/>
    <property type="match status" value="1"/>
</dbReference>
<evidence type="ECO:0000256" key="9">
    <source>
        <dbReference type="ARBA" id="ARBA00022989"/>
    </source>
</evidence>
<dbReference type="InterPro" id="IPR001611">
    <property type="entry name" value="Leu-rich_rpt"/>
</dbReference>
<keyword evidence="10 14" id="KW-0472">Membrane</keyword>
<dbReference type="Gene3D" id="3.40.50.10140">
    <property type="entry name" value="Toll/interleukin-1 receptor homology (TIR) domain"/>
    <property type="match status" value="1"/>
</dbReference>
<dbReference type="InterPro" id="IPR035897">
    <property type="entry name" value="Toll_tir_struct_dom_sf"/>
</dbReference>
<comment type="subcellular location">
    <subcellularLocation>
        <location evidence="1">Membrane</location>
        <topology evidence="1">Single-pass type I membrane protein</topology>
    </subcellularLocation>
</comment>
<dbReference type="GO" id="GO:0002224">
    <property type="term" value="P:toll-like receptor signaling pathway"/>
    <property type="evidence" value="ECO:0007669"/>
    <property type="project" value="TreeGrafter"/>
</dbReference>
<evidence type="ECO:0000256" key="4">
    <source>
        <dbReference type="ARBA" id="ARBA00022614"/>
    </source>
</evidence>
<evidence type="ECO:0000256" key="2">
    <source>
        <dbReference type="ARBA" id="ARBA00009634"/>
    </source>
</evidence>
<feature type="transmembrane region" description="Helical" evidence="14">
    <location>
        <begin position="683"/>
        <end position="706"/>
    </location>
</feature>
<dbReference type="FunCoup" id="A0A6P8R2Q1">
    <property type="interactions" value="537"/>
</dbReference>
<keyword evidence="4" id="KW-0433">Leucine-rich repeat</keyword>
<keyword evidence="13" id="KW-0395">Inflammatory response</keyword>
<dbReference type="PROSITE" id="PS51450">
    <property type="entry name" value="LRR"/>
    <property type="match status" value="1"/>
</dbReference>
<evidence type="ECO:0000256" key="5">
    <source>
        <dbReference type="ARBA" id="ARBA00022692"/>
    </source>
</evidence>
<keyword evidence="6" id="KW-0732">Signal</keyword>
<organism evidence="16 17">
    <name type="scientific">Geotrypetes seraphini</name>
    <name type="common">Gaboon caecilian</name>
    <name type="synonym">Caecilia seraphini</name>
    <dbReference type="NCBI Taxonomy" id="260995"/>
    <lineage>
        <taxon>Eukaryota</taxon>
        <taxon>Metazoa</taxon>
        <taxon>Chordata</taxon>
        <taxon>Craniata</taxon>
        <taxon>Vertebrata</taxon>
        <taxon>Euteleostomi</taxon>
        <taxon>Amphibia</taxon>
        <taxon>Gymnophiona</taxon>
        <taxon>Geotrypetes</taxon>
    </lineage>
</organism>
<dbReference type="GO" id="GO:0005886">
    <property type="term" value="C:plasma membrane"/>
    <property type="evidence" value="ECO:0007669"/>
    <property type="project" value="TreeGrafter"/>
</dbReference>
<evidence type="ECO:0000313" key="17">
    <source>
        <dbReference type="RefSeq" id="XP_033794238.1"/>
    </source>
</evidence>